<feature type="region of interest" description="Disordered" evidence="7">
    <location>
        <begin position="683"/>
        <end position="707"/>
    </location>
</feature>
<dbReference type="Pfam" id="PF00046">
    <property type="entry name" value="Homeodomain"/>
    <property type="match status" value="1"/>
</dbReference>
<comment type="subcellular location">
    <subcellularLocation>
        <location evidence="1 5 6">Nucleus</location>
    </subcellularLocation>
</comment>
<accession>A0A8T0DT80</accession>
<organism evidence="9 10">
    <name type="scientific">Paragonimus westermani</name>
    <dbReference type="NCBI Taxonomy" id="34504"/>
    <lineage>
        <taxon>Eukaryota</taxon>
        <taxon>Metazoa</taxon>
        <taxon>Spiralia</taxon>
        <taxon>Lophotrochozoa</taxon>
        <taxon>Platyhelminthes</taxon>
        <taxon>Trematoda</taxon>
        <taxon>Digenea</taxon>
        <taxon>Plagiorchiida</taxon>
        <taxon>Troglotremata</taxon>
        <taxon>Troglotrematidae</taxon>
        <taxon>Paragonimus</taxon>
    </lineage>
</organism>
<dbReference type="GO" id="GO:0000977">
    <property type="term" value="F:RNA polymerase II transcription regulatory region sequence-specific DNA binding"/>
    <property type="evidence" value="ECO:0007669"/>
    <property type="project" value="TreeGrafter"/>
</dbReference>
<keyword evidence="3 5" id="KW-0371">Homeobox</keyword>
<keyword evidence="2 5" id="KW-0238">DNA-binding</keyword>
<feature type="compositionally biased region" description="Basic residues" evidence="7">
    <location>
        <begin position="697"/>
        <end position="707"/>
    </location>
</feature>
<protein>
    <recommendedName>
        <fullName evidence="8">Homeobox domain-containing protein</fullName>
    </recommendedName>
</protein>
<evidence type="ECO:0000256" key="5">
    <source>
        <dbReference type="PROSITE-ProRule" id="PRU00108"/>
    </source>
</evidence>
<dbReference type="GO" id="GO:0000981">
    <property type="term" value="F:DNA-binding transcription factor activity, RNA polymerase II-specific"/>
    <property type="evidence" value="ECO:0007669"/>
    <property type="project" value="InterPro"/>
</dbReference>
<dbReference type="Proteomes" id="UP000699462">
    <property type="component" value="Unassembled WGS sequence"/>
</dbReference>
<proteinExistence type="predicted"/>
<dbReference type="InterPro" id="IPR050649">
    <property type="entry name" value="Paired_Homeobox_TFs"/>
</dbReference>
<dbReference type="InterPro" id="IPR017970">
    <property type="entry name" value="Homeobox_CS"/>
</dbReference>
<evidence type="ECO:0000256" key="7">
    <source>
        <dbReference type="SAM" id="MobiDB-lite"/>
    </source>
</evidence>
<feature type="domain" description="Homeobox" evidence="8">
    <location>
        <begin position="446"/>
        <end position="486"/>
    </location>
</feature>
<name>A0A8T0DT80_9TREM</name>
<evidence type="ECO:0000256" key="3">
    <source>
        <dbReference type="ARBA" id="ARBA00023155"/>
    </source>
</evidence>
<feature type="DNA-binding region" description="Homeobox" evidence="5">
    <location>
        <begin position="448"/>
        <end position="487"/>
    </location>
</feature>
<keyword evidence="10" id="KW-1185">Reference proteome</keyword>
<evidence type="ECO:0000256" key="2">
    <source>
        <dbReference type="ARBA" id="ARBA00023125"/>
    </source>
</evidence>
<dbReference type="PANTHER" id="PTHR24329:SF543">
    <property type="entry name" value="FI01017P-RELATED"/>
    <property type="match status" value="1"/>
</dbReference>
<dbReference type="FunFam" id="1.10.10.60:FF:000679">
    <property type="entry name" value="Homeobox protein aristaless"/>
    <property type="match status" value="1"/>
</dbReference>
<dbReference type="GO" id="GO:0005634">
    <property type="term" value="C:nucleus"/>
    <property type="evidence" value="ECO:0007669"/>
    <property type="project" value="UniProtKB-SubCell"/>
</dbReference>
<evidence type="ECO:0000256" key="6">
    <source>
        <dbReference type="RuleBase" id="RU000682"/>
    </source>
</evidence>
<evidence type="ECO:0000313" key="10">
    <source>
        <dbReference type="Proteomes" id="UP000699462"/>
    </source>
</evidence>
<dbReference type="InterPro" id="IPR009057">
    <property type="entry name" value="Homeodomain-like_sf"/>
</dbReference>
<gene>
    <name evidence="9" type="ORF">P879_05955</name>
</gene>
<evidence type="ECO:0000256" key="1">
    <source>
        <dbReference type="ARBA" id="ARBA00004123"/>
    </source>
</evidence>
<dbReference type="EMBL" id="JTDF01001213">
    <property type="protein sequence ID" value="KAF8570334.1"/>
    <property type="molecule type" value="Genomic_DNA"/>
</dbReference>
<evidence type="ECO:0000256" key="4">
    <source>
        <dbReference type="ARBA" id="ARBA00023242"/>
    </source>
</evidence>
<dbReference type="PROSITE" id="PS50071">
    <property type="entry name" value="HOMEOBOX_2"/>
    <property type="match status" value="1"/>
</dbReference>
<reference evidence="9 10" key="1">
    <citation type="submission" date="2019-07" db="EMBL/GenBank/DDBJ databases">
        <title>Annotation for the trematode Paragonimus westermani.</title>
        <authorList>
            <person name="Choi Y.-J."/>
        </authorList>
    </citation>
    <scope>NUCLEOTIDE SEQUENCE [LARGE SCALE GENOMIC DNA]</scope>
    <source>
        <strain evidence="9">180907_Pwestermani</strain>
    </source>
</reference>
<dbReference type="CDD" id="cd00086">
    <property type="entry name" value="homeodomain"/>
    <property type="match status" value="1"/>
</dbReference>
<dbReference type="Gene3D" id="1.10.10.60">
    <property type="entry name" value="Homeodomain-like"/>
    <property type="match status" value="1"/>
</dbReference>
<dbReference type="PROSITE" id="PS00027">
    <property type="entry name" value="HOMEOBOX_1"/>
    <property type="match status" value="1"/>
</dbReference>
<evidence type="ECO:0000259" key="8">
    <source>
        <dbReference type="PROSITE" id="PS50071"/>
    </source>
</evidence>
<dbReference type="OrthoDB" id="6159439at2759"/>
<evidence type="ECO:0000313" key="9">
    <source>
        <dbReference type="EMBL" id="KAF8570334.1"/>
    </source>
</evidence>
<comment type="caution">
    <text evidence="9">The sequence shown here is derived from an EMBL/GenBank/DDBJ whole genome shotgun (WGS) entry which is preliminary data.</text>
</comment>
<dbReference type="SUPFAM" id="SSF46689">
    <property type="entry name" value="Homeodomain-like"/>
    <property type="match status" value="1"/>
</dbReference>
<dbReference type="SMART" id="SM00389">
    <property type="entry name" value="HOX"/>
    <property type="match status" value="1"/>
</dbReference>
<dbReference type="PANTHER" id="PTHR24329">
    <property type="entry name" value="HOMEOBOX PROTEIN ARISTALESS"/>
    <property type="match status" value="1"/>
</dbReference>
<keyword evidence="4 5" id="KW-0539">Nucleus</keyword>
<dbReference type="InterPro" id="IPR001356">
    <property type="entry name" value="HD"/>
</dbReference>
<sequence length="707" mass="78491">MTYCSNIFSTDGTSKQDAPNIYTGGLEDPDGFGLIPFNSWTGFPCSQSILPNSPAVLVTSPPNAPYYHVPSVSRDSYSTVCMERPETVELTTSTVSSFSTVQSTLTGRKRDRNDGLAEHTTNAATNLHMPILSTSGSKPDSCIVPFLNNSVWSQAYLNQVAALTQTTSNYPIGVPLNPTWGFEGLDFHHSSQMTPILSTSLTKPHLSTPMEDTSGEIAVTHIQTESNLNEIMPVTFNPHPSDTTYSVLKNTKLLNPSVYSALNLTPGNAGFPLSPPEQSTRSGLSCSFEAAATATQPYIPNSARKNTLTNENWCDSTVDNMQLNQHNMFKLANLPPPMYSPDLNHLGSMTYALVDGVGATDNRKTHQNFVQSMHTHGIQIHVVLNSCKWNPPRVDRKLDCIGELMDTGYLMLTTLLSLSLLVDSATCRNPAEESYGVEVEIVCIGFSLETHYPDIYTREDIALRIDLTEARVQVWFQNRRAKFRKLERSHQPTLQIPPSGHQQPNVTTECLNTSRFSEHLDRKSTRCTESQNLSSGKHSVELQRLGDNVSVPCGPEDNKRPVNVFGPNLLHFHQAISSPLRKTPNQDLAEPCEYFNMKSSRMGLHGEPDYANTTLYVNPPWSFDTTLNSPFISSNFKLNPLPHTGSTRYGDIDQEEVSPISIHPLHHLSQTCMQVDKLILKNQGTQGSDTRKEQYTNKKRTSVRRLN</sequence>
<dbReference type="AlphaFoldDB" id="A0A8T0DT80"/>